<dbReference type="Proteomes" id="UP001652582">
    <property type="component" value="Chromosome 2"/>
</dbReference>
<evidence type="ECO:0000256" key="2">
    <source>
        <dbReference type="ARBA" id="ARBA00022490"/>
    </source>
</evidence>
<reference evidence="7" key="2">
    <citation type="submission" date="2025-08" db="UniProtKB">
        <authorList>
            <consortium name="RefSeq"/>
        </authorList>
    </citation>
    <scope>IDENTIFICATION</scope>
</reference>
<evidence type="ECO:0000313" key="7">
    <source>
        <dbReference type="RefSeq" id="XP_023946634.2"/>
    </source>
</evidence>
<keyword evidence="6" id="KW-1185">Reference proteome</keyword>
<protein>
    <recommendedName>
        <fullName evidence="4">Tektin</fullName>
    </recommendedName>
</protein>
<comment type="subcellular location">
    <subcellularLocation>
        <location evidence="4">Cytoplasm</location>
        <location evidence="4">Cytoskeleton</location>
        <location evidence="4">Cilium axoneme</location>
    </subcellularLocation>
</comment>
<evidence type="ECO:0000256" key="5">
    <source>
        <dbReference type="SAM" id="Coils"/>
    </source>
</evidence>
<organism evidence="6 7">
    <name type="scientific">Bicyclus anynana</name>
    <name type="common">Squinting bush brown butterfly</name>
    <dbReference type="NCBI Taxonomy" id="110368"/>
    <lineage>
        <taxon>Eukaryota</taxon>
        <taxon>Metazoa</taxon>
        <taxon>Ecdysozoa</taxon>
        <taxon>Arthropoda</taxon>
        <taxon>Hexapoda</taxon>
        <taxon>Insecta</taxon>
        <taxon>Pterygota</taxon>
        <taxon>Neoptera</taxon>
        <taxon>Endopterygota</taxon>
        <taxon>Lepidoptera</taxon>
        <taxon>Glossata</taxon>
        <taxon>Ditrysia</taxon>
        <taxon>Papilionoidea</taxon>
        <taxon>Nymphalidae</taxon>
        <taxon>Satyrinae</taxon>
        <taxon>Satyrini</taxon>
        <taxon>Mycalesina</taxon>
        <taxon>Bicyclus</taxon>
    </lineage>
</organism>
<sequence length="508" mass="57899">MALNNNRYSCPYICPSTHMQGEETKQQETAKIAVKPENILSAPYVPGNVRPRSPKVYPPGAPPKYLPQPTESTSGDILWMSPVGPWAAGHIDWSPQAGITGVRPVVDKYSITRYSTGEWRKNNQFTLTPRATDKAKALEAETQKDVANTFSNLDKKLNHSNEMLNDRIKELSYWKKQVQSTLNGITEELAAIEADRQRLKGACKILMLPEAISRECLELRTGRYEPDLVRDDAEQELIKEVAIVGEIRKIFNDTLIKAELQIEMIKSTKAAIERDWSDKEISLKIDNLNYTLTPDSNLILAHPGVTRWPENATTLEYWKHYCAESIRNCEDVRKMSAKLRADLMTSITKGGEDMKNQANRTNSALAETIDATEQMCEKLEDNLKDNLQKIADIENLIDYLKESLRNVQERNKCVMTRLHNRNYERPSVENCRDEAQYALMAEAKFIKESSESLQSKLREAESVRSELMKYRGELEKDIACKRKSLNIDKDRCARVRAHMPTPEEFAAG</sequence>
<keyword evidence="4" id="KW-0282">Flagellum</keyword>
<gene>
    <name evidence="7" type="primary">LOC112051990</name>
</gene>
<evidence type="ECO:0000256" key="3">
    <source>
        <dbReference type="ARBA" id="ARBA00023054"/>
    </source>
</evidence>
<feature type="coiled-coil region" evidence="5">
    <location>
        <begin position="362"/>
        <end position="410"/>
    </location>
</feature>
<dbReference type="GO" id="GO:0060271">
    <property type="term" value="P:cilium assembly"/>
    <property type="evidence" value="ECO:0007669"/>
    <property type="project" value="UniProtKB-UniRule"/>
</dbReference>
<dbReference type="PANTHER" id="PTHR19960:SF12">
    <property type="entry name" value="TEKTIN-4"/>
    <property type="match status" value="1"/>
</dbReference>
<dbReference type="Pfam" id="PF03148">
    <property type="entry name" value="Tektin"/>
    <property type="match status" value="1"/>
</dbReference>
<reference evidence="6" key="1">
    <citation type="submission" date="2025-05" db="UniProtKB">
        <authorList>
            <consortium name="RefSeq"/>
        </authorList>
    </citation>
    <scope>NUCLEOTIDE SEQUENCE [LARGE SCALE GENOMIC DNA]</scope>
</reference>
<keyword evidence="2" id="KW-0963">Cytoplasm</keyword>
<dbReference type="GO" id="GO:0005930">
    <property type="term" value="C:axoneme"/>
    <property type="evidence" value="ECO:0007669"/>
    <property type="project" value="UniProtKB-SubCell"/>
</dbReference>
<keyword evidence="4" id="KW-0966">Cell projection</keyword>
<dbReference type="OrthoDB" id="5788000at2759"/>
<evidence type="ECO:0000256" key="4">
    <source>
        <dbReference type="RuleBase" id="RU367040"/>
    </source>
</evidence>
<evidence type="ECO:0000313" key="6">
    <source>
        <dbReference type="Proteomes" id="UP001652582"/>
    </source>
</evidence>
<accession>A0A6J1NI52</accession>
<comment type="similarity">
    <text evidence="1 4">Belongs to the tektin family.</text>
</comment>
<evidence type="ECO:0000256" key="1">
    <source>
        <dbReference type="ARBA" id="ARBA00007209"/>
    </source>
</evidence>
<keyword evidence="3 5" id="KW-0175">Coiled coil</keyword>
<dbReference type="AlphaFoldDB" id="A0A6J1NI52"/>
<feature type="coiled-coil region" evidence="5">
    <location>
        <begin position="175"/>
        <end position="202"/>
    </location>
</feature>
<keyword evidence="4" id="KW-0969">Cilium</keyword>
<dbReference type="GO" id="GO:0015630">
    <property type="term" value="C:microtubule cytoskeleton"/>
    <property type="evidence" value="ECO:0007669"/>
    <property type="project" value="UniProtKB-UniRule"/>
</dbReference>
<dbReference type="RefSeq" id="XP_023946634.2">
    <property type="nucleotide sequence ID" value="XM_024090866.2"/>
</dbReference>
<proteinExistence type="inferred from homology"/>
<dbReference type="GeneID" id="112051990"/>
<dbReference type="InterPro" id="IPR048256">
    <property type="entry name" value="Tektin-like"/>
</dbReference>
<dbReference type="KEGG" id="bany:112051990"/>
<name>A0A6J1NI52_BICAN</name>
<dbReference type="GO" id="GO:0060294">
    <property type="term" value="P:cilium movement involved in cell motility"/>
    <property type="evidence" value="ECO:0007669"/>
    <property type="project" value="UniProtKB-UniRule"/>
</dbReference>
<dbReference type="InterPro" id="IPR000435">
    <property type="entry name" value="Tektins"/>
</dbReference>
<dbReference type="GO" id="GO:0005634">
    <property type="term" value="C:nucleus"/>
    <property type="evidence" value="ECO:0007669"/>
    <property type="project" value="TreeGrafter"/>
</dbReference>
<dbReference type="PANTHER" id="PTHR19960">
    <property type="entry name" value="TEKTIN"/>
    <property type="match status" value="1"/>
</dbReference>